<organism evidence="2 3">
    <name type="scientific">Deinococcus ficus</name>
    <dbReference type="NCBI Taxonomy" id="317577"/>
    <lineage>
        <taxon>Bacteria</taxon>
        <taxon>Thermotogati</taxon>
        <taxon>Deinococcota</taxon>
        <taxon>Deinococci</taxon>
        <taxon>Deinococcales</taxon>
        <taxon>Deinococcaceae</taxon>
        <taxon>Deinococcus</taxon>
    </lineage>
</organism>
<sequence>MYSSEVRAAHQVFAALFGMGAGGLGVAALSAQTKVDHRLCQVMCADLVRKGFLSVDDRQLLHLTLPGRQFFKDTLSKLDQVAPTAVQLRR</sequence>
<feature type="transmembrane region" description="Helical" evidence="1">
    <location>
        <begin position="12"/>
        <end position="31"/>
    </location>
</feature>
<protein>
    <recommendedName>
        <fullName evidence="4">ArnR1-like winged helix-turn-helix domain-containing protein</fullName>
    </recommendedName>
</protein>
<dbReference type="AlphaFoldDB" id="A0A221T2W2"/>
<keyword evidence="1" id="KW-0472">Membrane</keyword>
<evidence type="ECO:0000313" key="3">
    <source>
        <dbReference type="Proteomes" id="UP000259030"/>
    </source>
</evidence>
<keyword evidence="1" id="KW-0812">Transmembrane</keyword>
<evidence type="ECO:0000313" key="2">
    <source>
        <dbReference type="EMBL" id="ASN83186.1"/>
    </source>
</evidence>
<keyword evidence="2" id="KW-0614">Plasmid</keyword>
<gene>
    <name evidence="2" type="ORF">DFI_18470</name>
</gene>
<dbReference type="RefSeq" id="WP_027464349.1">
    <property type="nucleotide sequence ID" value="NZ_CP021084.1"/>
</dbReference>
<proteinExistence type="predicted"/>
<accession>A0A221T2W2</accession>
<dbReference type="Proteomes" id="UP000259030">
    <property type="component" value="Plasmid pDFI3"/>
</dbReference>
<keyword evidence="1" id="KW-1133">Transmembrane helix</keyword>
<dbReference type="EMBL" id="CP021084">
    <property type="protein sequence ID" value="ASN83186.1"/>
    <property type="molecule type" value="Genomic_DNA"/>
</dbReference>
<evidence type="ECO:0008006" key="4">
    <source>
        <dbReference type="Google" id="ProtNLM"/>
    </source>
</evidence>
<geneLocation type="plasmid" evidence="3">
    <name>pdfi3</name>
</geneLocation>
<keyword evidence="3" id="KW-1185">Reference proteome</keyword>
<reference evidence="2 3" key="1">
    <citation type="submission" date="2017-05" db="EMBL/GenBank/DDBJ databases">
        <title>The complete genome sequence of Deinococcus ficus isolated from the rhizosphere of the Ficus religiosa L. in Taiwan.</title>
        <authorList>
            <person name="Wu K.-M."/>
            <person name="Liao T.-L."/>
            <person name="Liu Y.-M."/>
            <person name="Young C.-C."/>
            <person name="Tsai S.-F."/>
        </authorList>
    </citation>
    <scope>NUCLEOTIDE SEQUENCE [LARGE SCALE GENOMIC DNA]</scope>
    <source>
        <strain evidence="2 3">CC-FR2-10</strain>
        <plasmid evidence="3">pdfi3</plasmid>
    </source>
</reference>
<evidence type="ECO:0000256" key="1">
    <source>
        <dbReference type="SAM" id="Phobius"/>
    </source>
</evidence>
<name>A0A221T2W2_9DEIO</name>
<dbReference type="KEGG" id="dfc:DFI_18470"/>